<organism evidence="1 2">
    <name type="scientific">Zarconia navalis LEGE 11467</name>
    <dbReference type="NCBI Taxonomy" id="1828826"/>
    <lineage>
        <taxon>Bacteria</taxon>
        <taxon>Bacillati</taxon>
        <taxon>Cyanobacteriota</taxon>
        <taxon>Cyanophyceae</taxon>
        <taxon>Oscillatoriophycideae</taxon>
        <taxon>Oscillatoriales</taxon>
        <taxon>Oscillatoriales incertae sedis</taxon>
        <taxon>Zarconia</taxon>
        <taxon>Zarconia navalis</taxon>
    </lineage>
</organism>
<dbReference type="RefSeq" id="WP_264321831.1">
    <property type="nucleotide sequence ID" value="NZ_JADEXN010000223.1"/>
</dbReference>
<comment type="caution">
    <text evidence="1">The sequence shown here is derived from an EMBL/GenBank/DDBJ whole genome shotgun (WGS) entry which is preliminary data.</text>
</comment>
<proteinExistence type="predicted"/>
<name>A0A928Z7P1_9CYAN</name>
<dbReference type="Proteomes" id="UP000621799">
    <property type="component" value="Unassembled WGS sequence"/>
</dbReference>
<gene>
    <name evidence="1" type="ORF">IQ235_12660</name>
</gene>
<dbReference type="Gene3D" id="1.25.40.10">
    <property type="entry name" value="Tetratricopeptide repeat domain"/>
    <property type="match status" value="1"/>
</dbReference>
<evidence type="ECO:0000313" key="1">
    <source>
        <dbReference type="EMBL" id="MBE9041632.1"/>
    </source>
</evidence>
<dbReference type="EMBL" id="JADEXN010000223">
    <property type="protein sequence ID" value="MBE9041632.1"/>
    <property type="molecule type" value="Genomic_DNA"/>
</dbReference>
<sequence>MTDPSNTLKGLAEQIDLPFVSHDFALIDRLHGKSLGDPWFEADIPFTLSMPHFFVPFGATSSSETIGLCLHPTAVAQKKLPVASLSEEGQLIEVAPSPIVYLHYLLTEMEAYAIEDGDDPTESMAEELDWIGEILGRNFYTLGQHGHDPDVFNTDTVDRYIIDTFGGSARNFLRTRRKQTAADIIEHLERGIATNSSSLALHAKLAYYYHQNGQPEAAVQSIANALSCDRHTQKWDDLKKLRQLAADLSNQGYEMSDRVARELAGDKMEERVKRIVSLYRDEAFDRCAKQLDDLCYEVCTYSYRPINELLQQIYRHLGWNWLIPLMSQRELLEKNDLARDFARKNLSPDWDLPLRALIK</sequence>
<dbReference type="AlphaFoldDB" id="A0A928Z7P1"/>
<reference evidence="1" key="1">
    <citation type="submission" date="2020-10" db="EMBL/GenBank/DDBJ databases">
        <authorList>
            <person name="Castelo-Branco R."/>
            <person name="Eusebio N."/>
            <person name="Adriana R."/>
            <person name="Vieira A."/>
            <person name="Brugerolle De Fraissinette N."/>
            <person name="Rezende De Castro R."/>
            <person name="Schneider M.P."/>
            <person name="Vasconcelos V."/>
            <person name="Leao P.N."/>
        </authorList>
    </citation>
    <scope>NUCLEOTIDE SEQUENCE</scope>
    <source>
        <strain evidence="1">LEGE 11467</strain>
    </source>
</reference>
<dbReference type="InterPro" id="IPR011990">
    <property type="entry name" value="TPR-like_helical_dom_sf"/>
</dbReference>
<accession>A0A928Z7P1</accession>
<protein>
    <submittedName>
        <fullName evidence="1">Uncharacterized protein</fullName>
    </submittedName>
</protein>
<keyword evidence="2" id="KW-1185">Reference proteome</keyword>
<evidence type="ECO:0000313" key="2">
    <source>
        <dbReference type="Proteomes" id="UP000621799"/>
    </source>
</evidence>